<evidence type="ECO:0000256" key="5">
    <source>
        <dbReference type="ARBA" id="ARBA00022695"/>
    </source>
</evidence>
<keyword evidence="7" id="KW-0540">Nuclease</keyword>
<evidence type="ECO:0000256" key="12">
    <source>
        <dbReference type="ARBA" id="ARBA00023124"/>
    </source>
</evidence>
<keyword evidence="10" id="KW-0255">Endonuclease</keyword>
<sequence>MTGKPSRAYCFTVNNPVFVAGHKDAIPFNGDVMYYLVYQLEEGKSGTRHYQGYVEFKKAMRITAVHKLPGFGRAHFVVRKGTPQQASDYCKKTDGRLEGPWEHGKLSEGNGKKRTLADAIDKMDCGVTMTELAHTHANVIVCHGKGLLLLEALRKNVKRTWNCKVTVMYGAAGTGKSYAAQKLFPSAYHMPPVSTNGQPWFDGYQHSDGNIIINDFYGKIPMNYMLNLLDQYPMQLAVKGGFTPLLAKNIIITSNKSPELWYQEHYLKHPEHKEAFDRRIHSILFFNKQNGKVGDFETERNNWPINILTAINSPVVVPDHDDLACTPQESIAFRVTDGDSGSSSSCTGSYSCKEDCDICKEGGFNIYSYVEFCEAHNLDPYNEPQAHPNVFGSYTQQEKAKDHARAKALAKDVLDLTKD</sequence>
<gene>
    <name evidence="19" type="primary">Rep</name>
</gene>
<comment type="similarity">
    <text evidence="3">Belongs to the nanoviruses/circoviruses replication-associated protein family.</text>
</comment>
<keyword evidence="4" id="KW-0808">Transferase</keyword>
<organism evidence="19">
    <name type="scientific">uncultured virus</name>
    <dbReference type="NCBI Taxonomy" id="340016"/>
    <lineage>
        <taxon>Viruses</taxon>
        <taxon>environmental samples</taxon>
    </lineage>
</organism>
<dbReference type="GO" id="GO:0004519">
    <property type="term" value="F:endonuclease activity"/>
    <property type="evidence" value="ECO:0007669"/>
    <property type="project" value="UniProtKB-KW"/>
</dbReference>
<evidence type="ECO:0000256" key="8">
    <source>
        <dbReference type="ARBA" id="ARBA00022723"/>
    </source>
</evidence>
<dbReference type="GO" id="GO:0016779">
    <property type="term" value="F:nucleotidyltransferase activity"/>
    <property type="evidence" value="ECO:0007669"/>
    <property type="project" value="UniProtKB-KW"/>
</dbReference>
<evidence type="ECO:0000256" key="14">
    <source>
        <dbReference type="ARBA" id="ARBA00023268"/>
    </source>
</evidence>
<protein>
    <recommendedName>
        <fullName evidence="15">ATP-dependent helicase Rep</fullName>
    </recommendedName>
    <alternativeName>
        <fullName evidence="16">RepP</fullName>
    </alternativeName>
</protein>
<evidence type="ECO:0000256" key="16">
    <source>
        <dbReference type="ARBA" id="ARBA00032243"/>
    </source>
</evidence>
<dbReference type="GO" id="GO:0003723">
    <property type="term" value="F:RNA binding"/>
    <property type="evidence" value="ECO:0007669"/>
    <property type="project" value="InterPro"/>
</dbReference>
<accession>A0A2K9LUN4</accession>
<evidence type="ECO:0000256" key="11">
    <source>
        <dbReference type="ARBA" id="ARBA00022801"/>
    </source>
</evidence>
<evidence type="ECO:0000256" key="3">
    <source>
        <dbReference type="ARBA" id="ARBA00008545"/>
    </source>
</evidence>
<evidence type="ECO:0000259" key="18">
    <source>
        <dbReference type="PROSITE" id="PS52020"/>
    </source>
</evidence>
<evidence type="ECO:0000256" key="10">
    <source>
        <dbReference type="ARBA" id="ARBA00022759"/>
    </source>
</evidence>
<dbReference type="GO" id="GO:0042025">
    <property type="term" value="C:host cell nucleus"/>
    <property type="evidence" value="ECO:0007669"/>
    <property type="project" value="UniProtKB-SubCell"/>
</dbReference>
<evidence type="ECO:0000256" key="2">
    <source>
        <dbReference type="ARBA" id="ARBA00004147"/>
    </source>
</evidence>
<dbReference type="InterPro" id="IPR000605">
    <property type="entry name" value="Helicase_SF3_ssDNA/RNA_vir"/>
</dbReference>
<comment type="cofactor">
    <cofactor evidence="1">
        <name>Mn(2+)</name>
        <dbReference type="ChEBI" id="CHEBI:29035"/>
    </cofactor>
</comment>
<feature type="domain" description="CRESS-DNA virus Rep endonuclease" evidence="18">
    <location>
        <begin position="3"/>
        <end position="106"/>
    </location>
</feature>
<dbReference type="Gene3D" id="3.40.1310.20">
    <property type="match status" value="1"/>
</dbReference>
<comment type="subcellular location">
    <subcellularLocation>
        <location evidence="2">Host nucleus</location>
    </subcellularLocation>
</comment>
<keyword evidence="12" id="KW-0190">Covalent protein-DNA linkage</keyword>
<dbReference type="InterPro" id="IPR027417">
    <property type="entry name" value="P-loop_NTPase"/>
</dbReference>
<evidence type="ECO:0000256" key="15">
    <source>
        <dbReference type="ARBA" id="ARBA00030754"/>
    </source>
</evidence>
<evidence type="ECO:0000256" key="4">
    <source>
        <dbReference type="ARBA" id="ARBA00022679"/>
    </source>
</evidence>
<dbReference type="InterPro" id="IPR049912">
    <property type="entry name" value="CRESS_DNA_REP"/>
</dbReference>
<dbReference type="EMBL" id="KY487863">
    <property type="protein sequence ID" value="AUM61795.1"/>
    <property type="molecule type" value="Genomic_DNA"/>
</dbReference>
<dbReference type="GO" id="GO:0003724">
    <property type="term" value="F:RNA helicase activity"/>
    <property type="evidence" value="ECO:0007669"/>
    <property type="project" value="InterPro"/>
</dbReference>
<reference evidence="19" key="1">
    <citation type="submission" date="2017-01" db="EMBL/GenBank/DDBJ databases">
        <title>High-throughput sequencing uncovers low homogeneity in the biogeography of single-stranded DNA viruses.</title>
        <authorList>
            <person name="Pearson V.M."/>
            <person name="Rokyta D.R."/>
        </authorList>
    </citation>
    <scope>NUCLEOTIDE SEQUENCE</scope>
</reference>
<dbReference type="PROSITE" id="PS52020">
    <property type="entry name" value="CRESS_DNA_REP"/>
    <property type="match status" value="1"/>
</dbReference>
<dbReference type="Gene3D" id="3.40.50.300">
    <property type="entry name" value="P-loop containing nucleotide triphosphate hydrolases"/>
    <property type="match status" value="1"/>
</dbReference>
<dbReference type="GO" id="GO:0000166">
    <property type="term" value="F:nucleotide binding"/>
    <property type="evidence" value="ECO:0007669"/>
    <property type="project" value="UniProtKB-KW"/>
</dbReference>
<evidence type="ECO:0000313" key="19">
    <source>
        <dbReference type="EMBL" id="AUM61795.1"/>
    </source>
</evidence>
<dbReference type="GO" id="GO:0003677">
    <property type="term" value="F:DNA binding"/>
    <property type="evidence" value="ECO:0007669"/>
    <property type="project" value="UniProtKB-KW"/>
</dbReference>
<dbReference type="SUPFAM" id="SSF52540">
    <property type="entry name" value="P-loop containing nucleoside triphosphate hydrolases"/>
    <property type="match status" value="1"/>
</dbReference>
<keyword evidence="13" id="KW-0238">DNA-binding</keyword>
<evidence type="ECO:0000256" key="9">
    <source>
        <dbReference type="ARBA" id="ARBA00022741"/>
    </source>
</evidence>
<keyword evidence="8" id="KW-0479">Metal-binding</keyword>
<keyword evidence="11" id="KW-0378">Hydrolase</keyword>
<evidence type="ECO:0000256" key="13">
    <source>
        <dbReference type="ARBA" id="ARBA00023125"/>
    </source>
</evidence>
<comment type="catalytic activity">
    <reaction evidence="17">
        <text>ATP + H2O = ADP + phosphate + H(+)</text>
        <dbReference type="Rhea" id="RHEA:13065"/>
        <dbReference type="ChEBI" id="CHEBI:15377"/>
        <dbReference type="ChEBI" id="CHEBI:15378"/>
        <dbReference type="ChEBI" id="CHEBI:30616"/>
        <dbReference type="ChEBI" id="CHEBI:43474"/>
        <dbReference type="ChEBI" id="CHEBI:456216"/>
    </reaction>
</comment>
<evidence type="ECO:0000256" key="1">
    <source>
        <dbReference type="ARBA" id="ARBA00001936"/>
    </source>
</evidence>
<proteinExistence type="inferred from homology"/>
<evidence type="ECO:0000256" key="6">
    <source>
        <dbReference type="ARBA" id="ARBA00022705"/>
    </source>
</evidence>
<keyword evidence="14" id="KW-0511">Multifunctional enzyme</keyword>
<dbReference type="GO" id="GO:0006260">
    <property type="term" value="P:DNA replication"/>
    <property type="evidence" value="ECO:0007669"/>
    <property type="project" value="UniProtKB-KW"/>
</dbReference>
<dbReference type="Pfam" id="PF02407">
    <property type="entry name" value="Viral_Rep"/>
    <property type="match status" value="1"/>
</dbReference>
<dbReference type="GO" id="GO:0046872">
    <property type="term" value="F:metal ion binding"/>
    <property type="evidence" value="ECO:0007669"/>
    <property type="project" value="UniProtKB-KW"/>
</dbReference>
<keyword evidence="6" id="KW-0235">DNA replication</keyword>
<keyword evidence="5" id="KW-0548">Nucleotidyltransferase</keyword>
<evidence type="ECO:0000256" key="17">
    <source>
        <dbReference type="ARBA" id="ARBA00049360"/>
    </source>
</evidence>
<evidence type="ECO:0000256" key="7">
    <source>
        <dbReference type="ARBA" id="ARBA00022722"/>
    </source>
</evidence>
<name>A0A2K9LUN4_9VIRU</name>
<dbReference type="GO" id="GO:0016787">
    <property type="term" value="F:hydrolase activity"/>
    <property type="evidence" value="ECO:0007669"/>
    <property type="project" value="UniProtKB-KW"/>
</dbReference>
<dbReference type="Pfam" id="PF00910">
    <property type="entry name" value="RNA_helicase"/>
    <property type="match status" value="1"/>
</dbReference>
<keyword evidence="9" id="KW-0547">Nucleotide-binding</keyword>